<dbReference type="AlphaFoldDB" id="G4ZLJ6"/>
<feature type="non-terminal residue" evidence="1">
    <location>
        <position position="82"/>
    </location>
</feature>
<sequence>VGKETGVKDWDRTVTKCVECKKTVRRRERQRSTRYASKLYAQARAQLLMRNDLIEAKMEDQRAEHMIRAGNRMERTSKRIRW</sequence>
<dbReference type="GeneID" id="20650992"/>
<dbReference type="EMBL" id="JH159155">
    <property type="protein sequence ID" value="EGZ14571.1"/>
    <property type="molecule type" value="Genomic_DNA"/>
</dbReference>
<dbReference type="InParanoid" id="G4ZLJ6"/>
<dbReference type="Proteomes" id="UP000002640">
    <property type="component" value="Unassembled WGS sequence"/>
</dbReference>
<accession>G4ZLJ6</accession>
<reference evidence="1 2" key="1">
    <citation type="journal article" date="2006" name="Science">
        <title>Phytophthora genome sequences uncover evolutionary origins and mechanisms of pathogenesis.</title>
        <authorList>
            <person name="Tyler B.M."/>
            <person name="Tripathy S."/>
            <person name="Zhang X."/>
            <person name="Dehal P."/>
            <person name="Jiang R.H."/>
            <person name="Aerts A."/>
            <person name="Arredondo F.D."/>
            <person name="Baxter L."/>
            <person name="Bensasson D."/>
            <person name="Beynon J.L."/>
            <person name="Chapman J."/>
            <person name="Damasceno C.M."/>
            <person name="Dorrance A.E."/>
            <person name="Dou D."/>
            <person name="Dickerman A.W."/>
            <person name="Dubchak I.L."/>
            <person name="Garbelotto M."/>
            <person name="Gijzen M."/>
            <person name="Gordon S.G."/>
            <person name="Govers F."/>
            <person name="Grunwald N.J."/>
            <person name="Huang W."/>
            <person name="Ivors K.L."/>
            <person name="Jones R.W."/>
            <person name="Kamoun S."/>
            <person name="Krampis K."/>
            <person name="Lamour K.H."/>
            <person name="Lee M.K."/>
            <person name="McDonald W.H."/>
            <person name="Medina M."/>
            <person name="Meijer H.J."/>
            <person name="Nordberg E.K."/>
            <person name="Maclean D.J."/>
            <person name="Ospina-Giraldo M.D."/>
            <person name="Morris P.F."/>
            <person name="Phuntumart V."/>
            <person name="Putnam N.H."/>
            <person name="Rash S."/>
            <person name="Rose J.K."/>
            <person name="Sakihama Y."/>
            <person name="Salamov A.A."/>
            <person name="Savidor A."/>
            <person name="Scheuring C.F."/>
            <person name="Smith B.M."/>
            <person name="Sobral B.W."/>
            <person name="Terry A."/>
            <person name="Torto-Alalibo T.A."/>
            <person name="Win J."/>
            <person name="Xu Z."/>
            <person name="Zhang H."/>
            <person name="Grigoriev I.V."/>
            <person name="Rokhsar D.S."/>
            <person name="Boore J.L."/>
        </authorList>
    </citation>
    <scope>NUCLEOTIDE SEQUENCE [LARGE SCALE GENOMIC DNA]</scope>
    <source>
        <strain evidence="1 2">P6497</strain>
    </source>
</reference>
<dbReference type="KEGG" id="psoj:PHYSODRAFT_387940"/>
<dbReference type="RefSeq" id="XP_009528320.1">
    <property type="nucleotide sequence ID" value="XM_009530025.1"/>
</dbReference>
<evidence type="ECO:0000313" key="2">
    <source>
        <dbReference type="Proteomes" id="UP000002640"/>
    </source>
</evidence>
<proteinExistence type="predicted"/>
<feature type="non-terminal residue" evidence="1">
    <location>
        <position position="1"/>
    </location>
</feature>
<evidence type="ECO:0000313" key="1">
    <source>
        <dbReference type="EMBL" id="EGZ14571.1"/>
    </source>
</evidence>
<keyword evidence="2" id="KW-1185">Reference proteome</keyword>
<organism evidence="1 2">
    <name type="scientific">Phytophthora sojae (strain P6497)</name>
    <name type="common">Soybean stem and root rot agent</name>
    <name type="synonym">Phytophthora megasperma f. sp. glycines</name>
    <dbReference type="NCBI Taxonomy" id="1094619"/>
    <lineage>
        <taxon>Eukaryota</taxon>
        <taxon>Sar</taxon>
        <taxon>Stramenopiles</taxon>
        <taxon>Oomycota</taxon>
        <taxon>Peronosporomycetes</taxon>
        <taxon>Peronosporales</taxon>
        <taxon>Peronosporaceae</taxon>
        <taxon>Phytophthora</taxon>
    </lineage>
</organism>
<name>G4ZLJ6_PHYSP</name>
<gene>
    <name evidence="1" type="ORF">PHYSODRAFT_387940</name>
</gene>
<dbReference type="OMA" id="GNRMERT"/>
<protein>
    <submittedName>
        <fullName evidence="1">Uncharacterized protein</fullName>
    </submittedName>
</protein>